<feature type="transmembrane region" description="Helical" evidence="9">
    <location>
        <begin position="369"/>
        <end position="389"/>
    </location>
</feature>
<evidence type="ECO:0000256" key="7">
    <source>
        <dbReference type="ARBA" id="ARBA00023065"/>
    </source>
</evidence>
<comment type="similarity">
    <text evidence="2">Belongs to the monovalent cation:proton antiporter 2 (CPA2) transporter (TC 2.A.37) family.</text>
</comment>
<evidence type="ECO:0000256" key="6">
    <source>
        <dbReference type="ARBA" id="ARBA00022989"/>
    </source>
</evidence>
<dbReference type="Gene3D" id="1.20.1530.20">
    <property type="match status" value="1"/>
</dbReference>
<feature type="transmembrane region" description="Helical" evidence="9">
    <location>
        <begin position="221"/>
        <end position="254"/>
    </location>
</feature>
<feature type="transmembrane region" description="Helical" evidence="9">
    <location>
        <begin position="274"/>
        <end position="293"/>
    </location>
</feature>
<evidence type="ECO:0000256" key="9">
    <source>
        <dbReference type="SAM" id="Phobius"/>
    </source>
</evidence>
<feature type="transmembrane region" description="Helical" evidence="9">
    <location>
        <begin position="57"/>
        <end position="78"/>
    </location>
</feature>
<dbReference type="InterPro" id="IPR038770">
    <property type="entry name" value="Na+/solute_symporter_sf"/>
</dbReference>
<name>A0ABW2Y4Z8_9BIFI</name>
<feature type="transmembrane region" description="Helical" evidence="9">
    <location>
        <begin position="176"/>
        <end position="200"/>
    </location>
</feature>
<feature type="transmembrane region" description="Helical" evidence="9">
    <location>
        <begin position="119"/>
        <end position="137"/>
    </location>
</feature>
<dbReference type="PANTHER" id="PTHR43562">
    <property type="entry name" value="NAPA-TYPE SODIUM/HYDROGEN ANTIPORTER"/>
    <property type="match status" value="1"/>
</dbReference>
<keyword evidence="12" id="KW-1185">Reference proteome</keyword>
<sequence length="520" mass="57245">MTQTFISLTVIAAIAAVVPLIARLIPKQFVPETVLLIAAGALLGPHMFGIIRSSSESIIVLSDLGCAFLFLLAGYEISPRSLTSKDGRRGLITWGFTLVLGIAVAFILPQIASGSQGKIATGLLLTTTALGTLMPILKDNGLLGTRVGDLILAYGTWGELATVIAVAILLSTRQAWATAVILLAMLLLCIWIAVVGGRAIQTGNRIYRFIEERAESNSQTMFRITMLILILLVAFSSIFDIDIVLGAFAAGFILRFLTKQENESLMTKLEGTAYGFFIPLFFIVSGSGINLKAVIRNPGLLIIFIVALVVVRAVPIIVSLSIEKDPDKRLTWHNRLSVAFYSTTALPLIVAITGIATNHKIISTDTASVLVAAGAVTVFLMPLIGQITYKVVDAEPIKAISEIAHSPNDIRTIMHEHLIKERERAAMYREIAKKRIIRRLDAIEDPQERDEMRKLIKKQTQENAAFLESQRLEGYTIRLKHRAEFRHLYHKYHDGDVPDMRDYFFGEDDAQDESLSPHVA</sequence>
<keyword evidence="5 9" id="KW-0812">Transmembrane</keyword>
<keyword evidence="6 9" id="KW-1133">Transmembrane helix</keyword>
<evidence type="ECO:0000256" key="8">
    <source>
        <dbReference type="ARBA" id="ARBA00023136"/>
    </source>
</evidence>
<feature type="transmembrane region" description="Helical" evidence="9">
    <location>
        <begin position="338"/>
        <end position="357"/>
    </location>
</feature>
<keyword evidence="4" id="KW-0050">Antiport</keyword>
<reference evidence="12" key="1">
    <citation type="journal article" date="2019" name="Int. J. Syst. Evol. Microbiol.">
        <title>The Global Catalogue of Microorganisms (GCM) 10K type strain sequencing project: providing services to taxonomists for standard genome sequencing and annotation.</title>
        <authorList>
            <consortium name="The Broad Institute Genomics Platform"/>
            <consortium name="The Broad Institute Genome Sequencing Center for Infectious Disease"/>
            <person name="Wu L."/>
            <person name="Ma J."/>
        </authorList>
    </citation>
    <scope>NUCLEOTIDE SEQUENCE [LARGE SCALE GENOMIC DNA]</scope>
    <source>
        <strain evidence="12">CCM 8604</strain>
    </source>
</reference>
<evidence type="ECO:0000256" key="1">
    <source>
        <dbReference type="ARBA" id="ARBA00004141"/>
    </source>
</evidence>
<evidence type="ECO:0000256" key="5">
    <source>
        <dbReference type="ARBA" id="ARBA00022692"/>
    </source>
</evidence>
<organism evidence="11 12">
    <name type="scientific">Alloscardovia venturai</name>
    <dbReference type="NCBI Taxonomy" id="1769421"/>
    <lineage>
        <taxon>Bacteria</taxon>
        <taxon>Bacillati</taxon>
        <taxon>Actinomycetota</taxon>
        <taxon>Actinomycetes</taxon>
        <taxon>Bifidobacteriales</taxon>
        <taxon>Bifidobacteriaceae</taxon>
        <taxon>Alloscardovia</taxon>
    </lineage>
</organism>
<evidence type="ECO:0000256" key="3">
    <source>
        <dbReference type="ARBA" id="ARBA00022448"/>
    </source>
</evidence>
<accession>A0ABW2Y4Z8</accession>
<evidence type="ECO:0000259" key="10">
    <source>
        <dbReference type="Pfam" id="PF00999"/>
    </source>
</evidence>
<evidence type="ECO:0000256" key="2">
    <source>
        <dbReference type="ARBA" id="ARBA00005551"/>
    </source>
</evidence>
<evidence type="ECO:0000313" key="12">
    <source>
        <dbReference type="Proteomes" id="UP001597036"/>
    </source>
</evidence>
<proteinExistence type="inferred from homology"/>
<dbReference type="Pfam" id="PF00999">
    <property type="entry name" value="Na_H_Exchanger"/>
    <property type="match status" value="1"/>
</dbReference>
<dbReference type="EMBL" id="JBHTHQ010000021">
    <property type="protein sequence ID" value="MFD0705322.1"/>
    <property type="molecule type" value="Genomic_DNA"/>
</dbReference>
<keyword evidence="7" id="KW-0406">Ion transport</keyword>
<feature type="transmembrane region" description="Helical" evidence="9">
    <location>
        <begin position="6"/>
        <end position="26"/>
    </location>
</feature>
<feature type="transmembrane region" description="Helical" evidence="9">
    <location>
        <begin position="33"/>
        <end position="51"/>
    </location>
</feature>
<keyword evidence="3" id="KW-0813">Transport</keyword>
<evidence type="ECO:0000256" key="4">
    <source>
        <dbReference type="ARBA" id="ARBA00022449"/>
    </source>
</evidence>
<feature type="transmembrane region" description="Helical" evidence="9">
    <location>
        <begin position="300"/>
        <end position="318"/>
    </location>
</feature>
<feature type="domain" description="Cation/H+ exchanger transmembrane" evidence="10">
    <location>
        <begin position="13"/>
        <end position="384"/>
    </location>
</feature>
<feature type="transmembrane region" description="Helical" evidence="9">
    <location>
        <begin position="90"/>
        <end position="113"/>
    </location>
</feature>
<protein>
    <submittedName>
        <fullName evidence="11">Cation:proton antiporter</fullName>
    </submittedName>
</protein>
<evidence type="ECO:0000313" key="11">
    <source>
        <dbReference type="EMBL" id="MFD0705322.1"/>
    </source>
</evidence>
<comment type="subcellular location">
    <subcellularLocation>
        <location evidence="1">Membrane</location>
        <topology evidence="1">Multi-pass membrane protein</topology>
    </subcellularLocation>
</comment>
<dbReference type="RefSeq" id="WP_377939013.1">
    <property type="nucleotide sequence ID" value="NZ_JBHTHQ010000021.1"/>
</dbReference>
<dbReference type="InterPro" id="IPR006153">
    <property type="entry name" value="Cation/H_exchanger_TM"/>
</dbReference>
<dbReference type="Proteomes" id="UP001597036">
    <property type="component" value="Unassembled WGS sequence"/>
</dbReference>
<comment type="caution">
    <text evidence="11">The sequence shown here is derived from an EMBL/GenBank/DDBJ whole genome shotgun (WGS) entry which is preliminary data.</text>
</comment>
<dbReference type="PANTHER" id="PTHR43562:SF1">
    <property type="entry name" value="NA(+)_H(+) ANTIPORTER YJBQ-RELATED"/>
    <property type="match status" value="1"/>
</dbReference>
<keyword evidence="8 9" id="KW-0472">Membrane</keyword>
<gene>
    <name evidence="11" type="ORF">ACFQY8_06145</name>
</gene>
<feature type="transmembrane region" description="Helical" evidence="9">
    <location>
        <begin position="149"/>
        <end position="170"/>
    </location>
</feature>